<feature type="chain" id="PRO_5045722710" evidence="1">
    <location>
        <begin position="23"/>
        <end position="291"/>
    </location>
</feature>
<keyword evidence="4" id="KW-1185">Reference proteome</keyword>
<keyword evidence="1" id="KW-0732">Signal</keyword>
<gene>
    <name evidence="3" type="ORF">J7I42_27505</name>
</gene>
<dbReference type="Gene3D" id="3.20.20.150">
    <property type="entry name" value="Divalent-metal-dependent TIM barrel enzymes"/>
    <property type="match status" value="1"/>
</dbReference>
<protein>
    <submittedName>
        <fullName evidence="3">Sugar phosphate isomerase/epimerase</fullName>
    </submittedName>
</protein>
<dbReference type="SUPFAM" id="SSF51658">
    <property type="entry name" value="Xylose isomerase-like"/>
    <property type="match status" value="1"/>
</dbReference>
<comment type="caution">
    <text evidence="3">The sequence shown here is derived from an EMBL/GenBank/DDBJ whole genome shotgun (WGS) entry which is preliminary data.</text>
</comment>
<evidence type="ECO:0000259" key="2">
    <source>
        <dbReference type="Pfam" id="PF01261"/>
    </source>
</evidence>
<dbReference type="InterPro" id="IPR050312">
    <property type="entry name" value="IolE/XylAMocC-like"/>
</dbReference>
<dbReference type="Pfam" id="PF01261">
    <property type="entry name" value="AP_endonuc_2"/>
    <property type="match status" value="1"/>
</dbReference>
<dbReference type="PANTHER" id="PTHR12110:SF53">
    <property type="entry name" value="BLR5974 PROTEIN"/>
    <property type="match status" value="1"/>
</dbReference>
<evidence type="ECO:0000256" key="1">
    <source>
        <dbReference type="SAM" id="SignalP"/>
    </source>
</evidence>
<feature type="signal peptide" evidence="1">
    <location>
        <begin position="1"/>
        <end position="22"/>
    </location>
</feature>
<dbReference type="RefSeq" id="WP_209142267.1">
    <property type="nucleotide sequence ID" value="NZ_JAGHKO010000011.1"/>
</dbReference>
<organism evidence="3 4">
    <name type="scientific">Niastella soli</name>
    <dbReference type="NCBI Taxonomy" id="2821487"/>
    <lineage>
        <taxon>Bacteria</taxon>
        <taxon>Pseudomonadati</taxon>
        <taxon>Bacteroidota</taxon>
        <taxon>Chitinophagia</taxon>
        <taxon>Chitinophagales</taxon>
        <taxon>Chitinophagaceae</taxon>
        <taxon>Niastella</taxon>
    </lineage>
</organism>
<dbReference type="EMBL" id="JAGHKO010000011">
    <property type="protein sequence ID" value="MBO9204064.1"/>
    <property type="molecule type" value="Genomic_DNA"/>
</dbReference>
<dbReference type="PANTHER" id="PTHR12110">
    <property type="entry name" value="HYDROXYPYRUVATE ISOMERASE"/>
    <property type="match status" value="1"/>
</dbReference>
<reference evidence="3 4" key="1">
    <citation type="submission" date="2021-03" db="EMBL/GenBank/DDBJ databases">
        <title>Assistant Professor.</title>
        <authorList>
            <person name="Huq M.A."/>
        </authorList>
    </citation>
    <scope>NUCLEOTIDE SEQUENCE [LARGE SCALE GENOMIC DNA]</scope>
    <source>
        <strain evidence="3 4">MAH-29</strain>
    </source>
</reference>
<sequence length="291" mass="32388">MKNHVFTFALLVTLLTGFAASAQKLVKKDGRYKIAVVDLMILKRQKLSAFQLSKELGADGVEVDMGGLGDRETFDNKLADDTIRALFQDKAKEFNLQIASLAMTGFYAQSFPERPTAVKAVGDCINTMKKMNVKVGFLPLGIKGDLTKFPELRPAVVSRLKEVGKMAEKAGVVIGVETALSATDELQLLKDIGSPAIQIYFNFSNAIQNGRDLYKEMEILGSHICQIHCTNKDSVWLQNDKAINMTQVKQVLDKIGYRGWLVIERSRDATDPRNVKRNFSANVAYMKSIFQ</sequence>
<name>A0ABS3Z1M5_9BACT</name>
<dbReference type="GO" id="GO:0016853">
    <property type="term" value="F:isomerase activity"/>
    <property type="evidence" value="ECO:0007669"/>
    <property type="project" value="UniProtKB-KW"/>
</dbReference>
<evidence type="ECO:0000313" key="3">
    <source>
        <dbReference type="EMBL" id="MBO9204064.1"/>
    </source>
</evidence>
<accession>A0ABS3Z1M5</accession>
<dbReference type="InterPro" id="IPR013022">
    <property type="entry name" value="Xyl_isomerase-like_TIM-brl"/>
</dbReference>
<dbReference type="InterPro" id="IPR036237">
    <property type="entry name" value="Xyl_isomerase-like_sf"/>
</dbReference>
<feature type="domain" description="Xylose isomerase-like TIM barrel" evidence="2">
    <location>
        <begin position="50"/>
        <end position="278"/>
    </location>
</feature>
<proteinExistence type="predicted"/>
<keyword evidence="3" id="KW-0413">Isomerase</keyword>
<dbReference type="Proteomes" id="UP000677244">
    <property type="component" value="Unassembled WGS sequence"/>
</dbReference>
<evidence type="ECO:0000313" key="4">
    <source>
        <dbReference type="Proteomes" id="UP000677244"/>
    </source>
</evidence>